<dbReference type="GO" id="GO:0008234">
    <property type="term" value="F:cysteine-type peptidase activity"/>
    <property type="evidence" value="ECO:0007669"/>
    <property type="project" value="UniProtKB-KW"/>
</dbReference>
<keyword evidence="4" id="KW-0788">Thiol protease</keyword>
<dbReference type="Pfam" id="PF00112">
    <property type="entry name" value="Peptidase_C1"/>
    <property type="match status" value="2"/>
</dbReference>
<protein>
    <recommendedName>
        <fullName evidence="5">Peptidase C1A papain C-terminal domain-containing protein</fullName>
    </recommendedName>
</protein>
<sequence length="227" mass="25845">MAVSWKAGRNFPASASRESLKRLLGAKRRDRRDVRLAIKTYPNTNEFLPNDLQHLYFHFTGSSDLPENFDGREQWPDCPSLREIRNQGCCGSCWVFGAVEVMTDRQCILKKTQFRYSAEEPLLCIEFTEDYCSGGFTEDKHFGSESYALDEDKDIMRELFEKGPITVAFEVYEDFFNYKSGVYKHVSGSYAGGHAVKCLGYGVQDVLPYYLQTASFVMKNVPPDLGG</sequence>
<reference evidence="6" key="1">
    <citation type="submission" date="2014-08" db="EMBL/GenBank/DDBJ databases">
        <authorList>
            <person name="Murali S."/>
            <person name="Richards S."/>
            <person name="Bandaranaike D."/>
            <person name="Bellair M."/>
            <person name="Blankenburg K."/>
            <person name="Chao H."/>
            <person name="Dinh H."/>
            <person name="Doddapaneni H."/>
            <person name="Dugan-Rocha S."/>
            <person name="Elkadiri S."/>
            <person name="Gnanaolivu R."/>
            <person name="Hughes D."/>
            <person name="Lee S."/>
            <person name="Li M."/>
            <person name="Ming W."/>
            <person name="Munidasa M."/>
            <person name="Muniz J."/>
            <person name="Nguyen L."/>
            <person name="Osuji N."/>
            <person name="Pu L.-L."/>
            <person name="Puazo M."/>
            <person name="Skinner E."/>
            <person name="Qu C."/>
            <person name="Quiroz J."/>
            <person name="Raj R."/>
            <person name="Weissenberger G."/>
            <person name="Xin Y."/>
            <person name="Zou X."/>
            <person name="Han Y."/>
            <person name="Worley K."/>
            <person name="Muzny D."/>
            <person name="Gibbs R."/>
        </authorList>
    </citation>
    <scope>NUCLEOTIDE SEQUENCE</scope>
    <source>
        <strain evidence="6">HAZT.00-mixed</strain>
        <tissue evidence="6">Whole organism</tissue>
    </source>
</reference>
<dbReference type="PANTHER" id="PTHR12411">
    <property type="entry name" value="CYSTEINE PROTEASE FAMILY C1-RELATED"/>
    <property type="match status" value="1"/>
</dbReference>
<evidence type="ECO:0000256" key="2">
    <source>
        <dbReference type="ARBA" id="ARBA00022670"/>
    </source>
</evidence>
<comment type="similarity">
    <text evidence="1">Belongs to the peptidase C1 family.</text>
</comment>
<evidence type="ECO:0000259" key="5">
    <source>
        <dbReference type="SMART" id="SM00645"/>
    </source>
</evidence>
<reference evidence="6" key="2">
    <citation type="journal article" date="2018" name="Environ. Sci. Technol.">
        <title>The Toxicogenome of Hyalella azteca: A Model for Sediment Ecotoxicology and Evolutionary Toxicology.</title>
        <authorList>
            <person name="Poynton H.C."/>
            <person name="Hasenbein S."/>
            <person name="Benoit J.B."/>
            <person name="Sepulveda M.S."/>
            <person name="Poelchau M.F."/>
            <person name="Hughes D.S.T."/>
            <person name="Murali S.C."/>
            <person name="Chen S."/>
            <person name="Glastad K.M."/>
            <person name="Goodisman M.A.D."/>
            <person name="Werren J.H."/>
            <person name="Vineis J.H."/>
            <person name="Bowen J.L."/>
            <person name="Friedrich M."/>
            <person name="Jones J."/>
            <person name="Robertson H.M."/>
            <person name="Feyereisen R."/>
            <person name="Mechler-Hickson A."/>
            <person name="Mathers N."/>
            <person name="Lee C.E."/>
            <person name="Colbourne J.K."/>
            <person name="Biales A."/>
            <person name="Johnston J.S."/>
            <person name="Wellborn G.A."/>
            <person name="Rosendale A.J."/>
            <person name="Cridge A.G."/>
            <person name="Munoz-Torres M.C."/>
            <person name="Bain P.A."/>
            <person name="Manny A.R."/>
            <person name="Major K.M."/>
            <person name="Lambert F.N."/>
            <person name="Vulpe C.D."/>
            <person name="Tuck P."/>
            <person name="Blalock B.J."/>
            <person name="Lin Y.Y."/>
            <person name="Smith M.E."/>
            <person name="Ochoa-Acuna H."/>
            <person name="Chen M.M."/>
            <person name="Childers C.P."/>
            <person name="Qu J."/>
            <person name="Dugan S."/>
            <person name="Lee S.L."/>
            <person name="Chao H."/>
            <person name="Dinh H."/>
            <person name="Han Y."/>
            <person name="Doddapaneni H."/>
            <person name="Worley K.C."/>
            <person name="Muzny D.M."/>
            <person name="Gibbs R.A."/>
            <person name="Richards S."/>
        </authorList>
    </citation>
    <scope>NUCLEOTIDE SEQUENCE</scope>
    <source>
        <strain evidence="6">HAZT.00-mixed</strain>
        <tissue evidence="6">Whole organism</tissue>
    </source>
</reference>
<keyword evidence="2" id="KW-0645">Protease</keyword>
<reference evidence="6" key="3">
    <citation type="submission" date="2019-06" db="EMBL/GenBank/DDBJ databases">
        <authorList>
            <person name="Poynton C."/>
            <person name="Hasenbein S."/>
            <person name="Benoit J.B."/>
            <person name="Sepulveda M.S."/>
            <person name="Poelchau M.F."/>
            <person name="Murali S.C."/>
            <person name="Chen S."/>
            <person name="Glastad K.M."/>
            <person name="Werren J.H."/>
            <person name="Vineis J.H."/>
            <person name="Bowen J.L."/>
            <person name="Friedrich M."/>
            <person name="Jones J."/>
            <person name="Robertson H.M."/>
            <person name="Feyereisen R."/>
            <person name="Mechler-Hickson A."/>
            <person name="Mathers N."/>
            <person name="Lee C.E."/>
            <person name="Colbourne J.K."/>
            <person name="Biales A."/>
            <person name="Johnston J.S."/>
            <person name="Wellborn G.A."/>
            <person name="Rosendale A.J."/>
            <person name="Cridge A.G."/>
            <person name="Munoz-Torres M.C."/>
            <person name="Bain P.A."/>
            <person name="Manny A.R."/>
            <person name="Major K.M."/>
            <person name="Lambert F.N."/>
            <person name="Vulpe C.D."/>
            <person name="Tuck P."/>
            <person name="Blalock B.J."/>
            <person name="Lin Y.-Y."/>
            <person name="Smith M.E."/>
            <person name="Ochoa-Acuna H."/>
            <person name="Chen M.-J.M."/>
            <person name="Childers C.P."/>
            <person name="Qu J."/>
            <person name="Dugan S."/>
            <person name="Lee S.L."/>
            <person name="Chao H."/>
            <person name="Dinh H."/>
            <person name="Han Y."/>
            <person name="Doddapaneni H."/>
            <person name="Worley K.C."/>
            <person name="Muzny D.M."/>
            <person name="Gibbs R.A."/>
            <person name="Richards S."/>
        </authorList>
    </citation>
    <scope>NUCLEOTIDE SEQUENCE</scope>
    <source>
        <strain evidence="6">HAZT.00-mixed</strain>
        <tissue evidence="6">Whole organism</tissue>
    </source>
</reference>
<evidence type="ECO:0000256" key="1">
    <source>
        <dbReference type="ARBA" id="ARBA00008455"/>
    </source>
</evidence>
<dbReference type="InterPro" id="IPR000668">
    <property type="entry name" value="Peptidase_C1A_C"/>
</dbReference>
<dbReference type="GO" id="GO:0006508">
    <property type="term" value="P:proteolysis"/>
    <property type="evidence" value="ECO:0007669"/>
    <property type="project" value="UniProtKB-KW"/>
</dbReference>
<dbReference type="PRINTS" id="PR00705">
    <property type="entry name" value="PAPAIN"/>
</dbReference>
<dbReference type="SUPFAM" id="SSF54001">
    <property type="entry name" value="Cysteine proteinases"/>
    <property type="match status" value="1"/>
</dbReference>
<comment type="caution">
    <text evidence="6">The sequence shown here is derived from an EMBL/GenBank/DDBJ whole genome shotgun (WGS) entry which is preliminary data.</text>
</comment>
<dbReference type="Gene3D" id="3.90.70.10">
    <property type="entry name" value="Cysteine proteinases"/>
    <property type="match status" value="2"/>
</dbReference>
<dbReference type="AlphaFoldDB" id="A0A6A0GRQ3"/>
<accession>A0A6A0GRQ3</accession>
<evidence type="ECO:0000313" key="6">
    <source>
        <dbReference type="EMBL" id="KAA0185913.1"/>
    </source>
</evidence>
<feature type="domain" description="Peptidase C1A papain C-terminal" evidence="5">
    <location>
        <begin position="65"/>
        <end position="218"/>
    </location>
</feature>
<dbReference type="OrthoDB" id="10058785at2759"/>
<dbReference type="Proteomes" id="UP000711488">
    <property type="component" value="Unassembled WGS sequence"/>
</dbReference>
<dbReference type="EMBL" id="JQDR03015946">
    <property type="protein sequence ID" value="KAA0185913.1"/>
    <property type="molecule type" value="Genomic_DNA"/>
</dbReference>
<evidence type="ECO:0000256" key="4">
    <source>
        <dbReference type="ARBA" id="ARBA00022807"/>
    </source>
</evidence>
<proteinExistence type="inferred from homology"/>
<name>A0A6A0GRQ3_HYAAZ</name>
<dbReference type="InterPro" id="IPR013128">
    <property type="entry name" value="Peptidase_C1A"/>
</dbReference>
<organism evidence="6">
    <name type="scientific">Hyalella azteca</name>
    <name type="common">Amphipod</name>
    <dbReference type="NCBI Taxonomy" id="294128"/>
    <lineage>
        <taxon>Eukaryota</taxon>
        <taxon>Metazoa</taxon>
        <taxon>Ecdysozoa</taxon>
        <taxon>Arthropoda</taxon>
        <taxon>Crustacea</taxon>
        <taxon>Multicrustacea</taxon>
        <taxon>Malacostraca</taxon>
        <taxon>Eumalacostraca</taxon>
        <taxon>Peracarida</taxon>
        <taxon>Amphipoda</taxon>
        <taxon>Senticaudata</taxon>
        <taxon>Talitrida</taxon>
        <taxon>Talitroidea</taxon>
        <taxon>Hyalellidae</taxon>
        <taxon>Hyalella</taxon>
    </lineage>
</organism>
<dbReference type="SMART" id="SM00645">
    <property type="entry name" value="Pept_C1"/>
    <property type="match status" value="1"/>
</dbReference>
<dbReference type="PROSITE" id="PS00139">
    <property type="entry name" value="THIOL_PROTEASE_CYS"/>
    <property type="match status" value="1"/>
</dbReference>
<dbReference type="InterPro" id="IPR000169">
    <property type="entry name" value="Pept_cys_AS"/>
</dbReference>
<gene>
    <name evidence="6" type="ORF">HAZT_HAZT007078</name>
</gene>
<evidence type="ECO:0000256" key="3">
    <source>
        <dbReference type="ARBA" id="ARBA00022801"/>
    </source>
</evidence>
<dbReference type="InterPro" id="IPR038765">
    <property type="entry name" value="Papain-like_cys_pep_sf"/>
</dbReference>
<keyword evidence="3" id="KW-0378">Hydrolase</keyword>